<gene>
    <name evidence="1" type="ORF">HPB52_016989</name>
</gene>
<evidence type="ECO:0000313" key="1">
    <source>
        <dbReference type="EMBL" id="KAH7944193.1"/>
    </source>
</evidence>
<dbReference type="Proteomes" id="UP000821837">
    <property type="component" value="Unassembled WGS sequence"/>
</dbReference>
<organism evidence="1 2">
    <name type="scientific">Rhipicephalus sanguineus</name>
    <name type="common">Brown dog tick</name>
    <name type="synonym">Ixodes sanguineus</name>
    <dbReference type="NCBI Taxonomy" id="34632"/>
    <lineage>
        <taxon>Eukaryota</taxon>
        <taxon>Metazoa</taxon>
        <taxon>Ecdysozoa</taxon>
        <taxon>Arthropoda</taxon>
        <taxon>Chelicerata</taxon>
        <taxon>Arachnida</taxon>
        <taxon>Acari</taxon>
        <taxon>Parasitiformes</taxon>
        <taxon>Ixodida</taxon>
        <taxon>Ixodoidea</taxon>
        <taxon>Ixodidae</taxon>
        <taxon>Rhipicephalinae</taxon>
        <taxon>Rhipicephalus</taxon>
        <taxon>Rhipicephalus</taxon>
    </lineage>
</organism>
<dbReference type="EMBL" id="JABSTV010001253">
    <property type="protein sequence ID" value="KAH7944193.1"/>
    <property type="molecule type" value="Genomic_DNA"/>
</dbReference>
<dbReference type="AlphaFoldDB" id="A0A9D4PK30"/>
<proteinExistence type="predicted"/>
<reference evidence="1" key="1">
    <citation type="journal article" date="2020" name="Cell">
        <title>Large-Scale Comparative Analyses of Tick Genomes Elucidate Their Genetic Diversity and Vector Capacities.</title>
        <authorList>
            <consortium name="Tick Genome and Microbiome Consortium (TIGMIC)"/>
            <person name="Jia N."/>
            <person name="Wang J."/>
            <person name="Shi W."/>
            <person name="Du L."/>
            <person name="Sun Y."/>
            <person name="Zhan W."/>
            <person name="Jiang J.F."/>
            <person name="Wang Q."/>
            <person name="Zhang B."/>
            <person name="Ji P."/>
            <person name="Bell-Sakyi L."/>
            <person name="Cui X.M."/>
            <person name="Yuan T.T."/>
            <person name="Jiang B.G."/>
            <person name="Yang W.F."/>
            <person name="Lam T.T."/>
            <person name="Chang Q.C."/>
            <person name="Ding S.J."/>
            <person name="Wang X.J."/>
            <person name="Zhu J.G."/>
            <person name="Ruan X.D."/>
            <person name="Zhao L."/>
            <person name="Wei J.T."/>
            <person name="Ye R.Z."/>
            <person name="Que T.C."/>
            <person name="Du C.H."/>
            <person name="Zhou Y.H."/>
            <person name="Cheng J.X."/>
            <person name="Dai P.F."/>
            <person name="Guo W.B."/>
            <person name="Han X.H."/>
            <person name="Huang E.J."/>
            <person name="Li L.F."/>
            <person name="Wei W."/>
            <person name="Gao Y.C."/>
            <person name="Liu J.Z."/>
            <person name="Shao H.Z."/>
            <person name="Wang X."/>
            <person name="Wang C.C."/>
            <person name="Yang T.C."/>
            <person name="Huo Q.B."/>
            <person name="Li W."/>
            <person name="Chen H.Y."/>
            <person name="Chen S.E."/>
            <person name="Zhou L.G."/>
            <person name="Ni X.B."/>
            <person name="Tian J.H."/>
            <person name="Sheng Y."/>
            <person name="Liu T."/>
            <person name="Pan Y.S."/>
            <person name="Xia L.Y."/>
            <person name="Li J."/>
            <person name="Zhao F."/>
            <person name="Cao W.C."/>
        </authorList>
    </citation>
    <scope>NUCLEOTIDE SEQUENCE</scope>
    <source>
        <strain evidence="1">Rsan-2018</strain>
    </source>
</reference>
<evidence type="ECO:0000313" key="2">
    <source>
        <dbReference type="Proteomes" id="UP000821837"/>
    </source>
</evidence>
<comment type="caution">
    <text evidence="1">The sequence shown here is derived from an EMBL/GenBank/DDBJ whole genome shotgun (WGS) entry which is preliminary data.</text>
</comment>
<name>A0A9D4PK30_RHISA</name>
<sequence length="130" mass="13977">MLQPSITPPHRAPRSYNRATYHRAHPPTVGIALLEALRSVGLQSSAKSVARQLLQRVVRAYPGDTPSLIADLSAKYLQLLPPGIPSPPLACYSGAPNPKLDAEFTQAEVFAALQKLHTTCTTGPDCIPNK</sequence>
<reference evidence="1" key="2">
    <citation type="submission" date="2021-09" db="EMBL/GenBank/DDBJ databases">
        <authorList>
            <person name="Jia N."/>
            <person name="Wang J."/>
            <person name="Shi W."/>
            <person name="Du L."/>
            <person name="Sun Y."/>
            <person name="Zhan W."/>
            <person name="Jiang J."/>
            <person name="Wang Q."/>
            <person name="Zhang B."/>
            <person name="Ji P."/>
            <person name="Sakyi L.B."/>
            <person name="Cui X."/>
            <person name="Yuan T."/>
            <person name="Jiang B."/>
            <person name="Yang W."/>
            <person name="Lam T.T.-Y."/>
            <person name="Chang Q."/>
            <person name="Ding S."/>
            <person name="Wang X."/>
            <person name="Zhu J."/>
            <person name="Ruan X."/>
            <person name="Zhao L."/>
            <person name="Wei J."/>
            <person name="Que T."/>
            <person name="Du C."/>
            <person name="Cheng J."/>
            <person name="Dai P."/>
            <person name="Han X."/>
            <person name="Huang E."/>
            <person name="Gao Y."/>
            <person name="Liu J."/>
            <person name="Shao H."/>
            <person name="Ye R."/>
            <person name="Li L."/>
            <person name="Wei W."/>
            <person name="Wang X."/>
            <person name="Wang C."/>
            <person name="Huo Q."/>
            <person name="Li W."/>
            <person name="Guo W."/>
            <person name="Chen H."/>
            <person name="Chen S."/>
            <person name="Zhou L."/>
            <person name="Zhou L."/>
            <person name="Ni X."/>
            <person name="Tian J."/>
            <person name="Zhou Y."/>
            <person name="Sheng Y."/>
            <person name="Liu T."/>
            <person name="Pan Y."/>
            <person name="Xia L."/>
            <person name="Li J."/>
            <person name="Zhao F."/>
            <person name="Cao W."/>
        </authorList>
    </citation>
    <scope>NUCLEOTIDE SEQUENCE</scope>
    <source>
        <strain evidence="1">Rsan-2018</strain>
        <tissue evidence="1">Larvae</tissue>
    </source>
</reference>
<keyword evidence="2" id="KW-1185">Reference proteome</keyword>
<protein>
    <submittedName>
        <fullName evidence="1">Uncharacterized protein</fullName>
    </submittedName>
</protein>
<dbReference type="VEuPathDB" id="VectorBase:RSAN_040282"/>
<accession>A0A9D4PK30</accession>